<evidence type="ECO:0000313" key="2">
    <source>
        <dbReference type="WBParaSite" id="ACAC_0000294801-mRNA-1"/>
    </source>
</evidence>
<dbReference type="PANTHER" id="PTHR28608:SF1">
    <property type="entry name" value="INTEGRATOR COMPLEX SUBUNIT 2"/>
    <property type="match status" value="1"/>
</dbReference>
<dbReference type="PANTHER" id="PTHR28608">
    <property type="entry name" value="INTEGRATOR COMPLEX SUBUNIT 2"/>
    <property type="match status" value="1"/>
</dbReference>
<dbReference type="Proteomes" id="UP000035642">
    <property type="component" value="Unassembled WGS sequence"/>
</dbReference>
<dbReference type="GO" id="GO:0034472">
    <property type="term" value="P:snRNA 3'-end processing"/>
    <property type="evidence" value="ECO:0007669"/>
    <property type="project" value="TreeGrafter"/>
</dbReference>
<dbReference type="Pfam" id="PF14750">
    <property type="entry name" value="INTS2"/>
    <property type="match status" value="2"/>
</dbReference>
<dbReference type="WBParaSite" id="ACAC_0000294801-mRNA-1">
    <property type="protein sequence ID" value="ACAC_0000294801-mRNA-1"/>
    <property type="gene ID" value="ACAC_0000294801"/>
</dbReference>
<reference evidence="2" key="2">
    <citation type="submission" date="2017-02" db="UniProtKB">
        <authorList>
            <consortium name="WormBaseParasite"/>
        </authorList>
    </citation>
    <scope>IDENTIFICATION</scope>
</reference>
<name>A0A0K0CZ28_ANGCA</name>
<reference evidence="1" key="1">
    <citation type="submission" date="2012-09" db="EMBL/GenBank/DDBJ databases">
        <authorList>
            <person name="Martin A.A."/>
        </authorList>
    </citation>
    <scope>NUCLEOTIDE SEQUENCE</scope>
</reference>
<dbReference type="InterPro" id="IPR029321">
    <property type="entry name" value="INTS2"/>
</dbReference>
<dbReference type="STRING" id="6313.A0A0K0CZ28"/>
<organism evidence="1 2">
    <name type="scientific">Angiostrongylus cantonensis</name>
    <name type="common">Rat lungworm</name>
    <dbReference type="NCBI Taxonomy" id="6313"/>
    <lineage>
        <taxon>Eukaryota</taxon>
        <taxon>Metazoa</taxon>
        <taxon>Ecdysozoa</taxon>
        <taxon>Nematoda</taxon>
        <taxon>Chromadorea</taxon>
        <taxon>Rhabditida</taxon>
        <taxon>Rhabditina</taxon>
        <taxon>Rhabditomorpha</taxon>
        <taxon>Strongyloidea</taxon>
        <taxon>Metastrongylidae</taxon>
        <taxon>Angiostrongylus</taxon>
    </lineage>
</organism>
<evidence type="ECO:0000313" key="1">
    <source>
        <dbReference type="Proteomes" id="UP000035642"/>
    </source>
</evidence>
<sequence length="726" mass="81719">MVLKWEQHAGVYCAIVDGSLSEVGDKFTDEELLPFLPLLASYLSHPSPSTSRNFLSKICSLAMKSGLMPYLTLDYQCIENNLASQKKSDGFEGFADLDPTQKLTALCRALQKEESANPDEWLLPCLCEENTEELGWMLSFVLLNMPNIISVEDLVMKLLSLKDGSELLTQLVALNPPLSHSILDRMAEMRKECMFATRVVCERLDDEAVSCFLRTHLLDRKGQISTLIGKSATKHTAAVVLNRLLSIISVAVSNYQVESHISAWLEWIRTKTENGFCAAFARDLLNVGLGVVAGRSDIICAYFAEILKLPKVIINQRQMEQWKTLFTSSCLSEADLTTRCTSLPITPSLSSSSGNRLPIHVMAELMTANAFTKYNVDISAWMEAQITELSLPMHPQITELTLRFAVEAAQKNVSVFNGDLLDDKKLVARVLVLLYLLCYKRKVDAAKEQGAYQSDVYMRLPIRYLLSVMEVRYNDFAKARCHLHCTSNWSSVTPAQCYQYPCLLFRCDRRIFSSPLHFGCFLKMVSFYDQACRVQLMLQMQNASVVSDEDRMSRDVLAHAFDHSQTSILVQVLIETWPIDMIRPLVENVPSMFVATDFIQEMLALPDMKRRIFAVCLMAEVGRKYRLPESAVSLNLVIDVLNTLLKYTQMPGNHALFTAITPSLGHIIPVYPSLAPLVSTLLLRISSIARSQLAMNCLDARPRGSQERKLANNIERILSSRVFITE</sequence>
<keyword evidence="1" id="KW-1185">Reference proteome</keyword>
<dbReference type="GO" id="GO:0032039">
    <property type="term" value="C:integrator complex"/>
    <property type="evidence" value="ECO:0007669"/>
    <property type="project" value="InterPro"/>
</dbReference>
<accession>A0A0K0CZ28</accession>
<protein>
    <submittedName>
        <fullName evidence="2">Integrator complex subunit 2</fullName>
    </submittedName>
</protein>
<proteinExistence type="predicted"/>
<dbReference type="AlphaFoldDB" id="A0A0K0CZ28"/>